<accession>A0A317JRY2</accession>
<dbReference type="Proteomes" id="UP000245683">
    <property type="component" value="Unassembled WGS sequence"/>
</dbReference>
<comment type="caution">
    <text evidence="2">The sequence shown here is derived from an EMBL/GenBank/DDBJ whole genome shotgun (WGS) entry which is preliminary data.</text>
</comment>
<feature type="compositionally biased region" description="Low complexity" evidence="1">
    <location>
        <begin position="38"/>
        <end position="51"/>
    </location>
</feature>
<organism evidence="2 3">
    <name type="scientific">Micromonospora globispora</name>
    <dbReference type="NCBI Taxonomy" id="1450148"/>
    <lineage>
        <taxon>Bacteria</taxon>
        <taxon>Bacillati</taxon>
        <taxon>Actinomycetota</taxon>
        <taxon>Actinomycetes</taxon>
        <taxon>Micromonosporales</taxon>
        <taxon>Micromonosporaceae</taxon>
        <taxon>Micromonospora</taxon>
    </lineage>
</organism>
<protein>
    <submittedName>
        <fullName evidence="2">Uncharacterized protein</fullName>
    </submittedName>
</protein>
<keyword evidence="3" id="KW-1185">Reference proteome</keyword>
<proteinExistence type="predicted"/>
<reference evidence="3" key="1">
    <citation type="submission" date="2018-05" db="EMBL/GenBank/DDBJ databases">
        <title>Micromonospora globispora sp. nov. and Micromonospora rugosa sp. nov., isolated from marine sediment.</title>
        <authorList>
            <person name="Carro L."/>
            <person name="Aysel V."/>
            <person name="Cetin D."/>
            <person name="Igual J.M."/>
            <person name="Klenk H.-P."/>
            <person name="Trujillo M.E."/>
            <person name="Sahin N."/>
        </authorList>
    </citation>
    <scope>NUCLEOTIDE SEQUENCE [LARGE SCALE GENOMIC DNA]</scope>
    <source>
        <strain evidence="3">S2904</strain>
    </source>
</reference>
<evidence type="ECO:0000313" key="2">
    <source>
        <dbReference type="EMBL" id="PWU43509.1"/>
    </source>
</evidence>
<dbReference type="EMBL" id="QGSV01000435">
    <property type="protein sequence ID" value="PWU43509.1"/>
    <property type="molecule type" value="Genomic_DNA"/>
</dbReference>
<evidence type="ECO:0000313" key="3">
    <source>
        <dbReference type="Proteomes" id="UP000245683"/>
    </source>
</evidence>
<dbReference type="AlphaFoldDB" id="A0A317JRY2"/>
<evidence type="ECO:0000256" key="1">
    <source>
        <dbReference type="SAM" id="MobiDB-lite"/>
    </source>
</evidence>
<feature type="non-terminal residue" evidence="2">
    <location>
        <position position="112"/>
    </location>
</feature>
<feature type="region of interest" description="Disordered" evidence="1">
    <location>
        <begin position="24"/>
        <end position="90"/>
    </location>
</feature>
<gene>
    <name evidence="2" type="ORF">DLJ46_30995</name>
</gene>
<name>A0A317JRY2_9ACTN</name>
<sequence length="112" mass="10558">MDVGRTDGVTTVPPVVGPGIVAAPEVGAPGTEPGKLPGTGVPVAPGPRVGVAEATGAPRPVDGVGSPDSVEPAAGPPSMSIPTTGRSPVDQRTVPATAAVLVALAAAATRAG</sequence>